<dbReference type="GO" id="GO:0005762">
    <property type="term" value="C:mitochondrial large ribosomal subunit"/>
    <property type="evidence" value="ECO:0007669"/>
    <property type="project" value="TreeGrafter"/>
</dbReference>
<comment type="subunit">
    <text evidence="6">Component of the mitochondrial ribosome large subunit (39S) which comprises a 16S rRNA and about 50 distinct proteins.</text>
</comment>
<dbReference type="InterPro" id="IPR013025">
    <property type="entry name" value="Ribosomal_uL23-like"/>
</dbReference>
<organism evidence="9 10">
    <name type="scientific">Parastrongyloides trichosuri</name>
    <name type="common">Possum-specific nematode worm</name>
    <dbReference type="NCBI Taxonomy" id="131310"/>
    <lineage>
        <taxon>Eukaryota</taxon>
        <taxon>Metazoa</taxon>
        <taxon>Ecdysozoa</taxon>
        <taxon>Nematoda</taxon>
        <taxon>Chromadorea</taxon>
        <taxon>Rhabditida</taxon>
        <taxon>Tylenchina</taxon>
        <taxon>Panagrolaimomorpha</taxon>
        <taxon>Strongyloidoidea</taxon>
        <taxon>Strongyloididae</taxon>
        <taxon>Parastrongyloides</taxon>
    </lineage>
</organism>
<evidence type="ECO:0000256" key="6">
    <source>
        <dbReference type="ARBA" id="ARBA00038782"/>
    </source>
</evidence>
<dbReference type="STRING" id="131310.A0A0N4ZS68"/>
<evidence type="ECO:0000256" key="1">
    <source>
        <dbReference type="ARBA" id="ARBA00004173"/>
    </source>
</evidence>
<evidence type="ECO:0000256" key="7">
    <source>
        <dbReference type="ARBA" id="ARBA00039977"/>
    </source>
</evidence>
<evidence type="ECO:0000256" key="2">
    <source>
        <dbReference type="ARBA" id="ARBA00006700"/>
    </source>
</evidence>
<reference evidence="10" key="1">
    <citation type="submission" date="2017-02" db="UniProtKB">
        <authorList>
            <consortium name="WormBaseParasite"/>
        </authorList>
    </citation>
    <scope>IDENTIFICATION</scope>
</reference>
<keyword evidence="9" id="KW-1185">Reference proteome</keyword>
<evidence type="ECO:0000256" key="4">
    <source>
        <dbReference type="ARBA" id="ARBA00023128"/>
    </source>
</evidence>
<dbReference type="InterPro" id="IPR012678">
    <property type="entry name" value="Ribosomal_uL23/eL15/eS24_sf"/>
</dbReference>
<evidence type="ECO:0000313" key="9">
    <source>
        <dbReference type="Proteomes" id="UP000038045"/>
    </source>
</evidence>
<dbReference type="FunFam" id="3.30.70.330:FF:000284">
    <property type="entry name" value="39S ribosomal protein L23, mitochondrial"/>
    <property type="match status" value="1"/>
</dbReference>
<dbReference type="AlphaFoldDB" id="A0A0N4ZS68"/>
<dbReference type="GO" id="GO:0032543">
    <property type="term" value="P:mitochondrial translation"/>
    <property type="evidence" value="ECO:0007669"/>
    <property type="project" value="TreeGrafter"/>
</dbReference>
<proteinExistence type="inferred from homology"/>
<evidence type="ECO:0000256" key="8">
    <source>
        <dbReference type="ARBA" id="ARBA00041375"/>
    </source>
</evidence>
<sequence length="147" mass="17467">MSTRIARIFQPGNPQTRIFLPDFWMKVVPTPKVGREKVPPNVVKLEISPEMSRYDVREYLEKIYKIPVVEVRIMNKLGDISWNAPLDKNFRKAMWKENDKKYAFVFMPKDVTFEYPKLFDDQRLEKELDPVRKELNSVVNKGSILYN</sequence>
<evidence type="ECO:0000313" key="10">
    <source>
        <dbReference type="WBParaSite" id="PTRK_0001134900.1"/>
    </source>
</evidence>
<dbReference type="Gene3D" id="3.30.70.330">
    <property type="match status" value="1"/>
</dbReference>
<dbReference type="SUPFAM" id="SSF54189">
    <property type="entry name" value="Ribosomal proteins S24e, L23 and L15e"/>
    <property type="match status" value="1"/>
</dbReference>
<comment type="subcellular location">
    <subcellularLocation>
        <location evidence="1">Mitochondrion</location>
    </subcellularLocation>
</comment>
<dbReference type="PANTHER" id="PTHR12059">
    <property type="entry name" value="RIBOSOMAL PROTEIN L23-RELATED"/>
    <property type="match status" value="1"/>
</dbReference>
<dbReference type="GO" id="GO:0003735">
    <property type="term" value="F:structural constituent of ribosome"/>
    <property type="evidence" value="ECO:0007669"/>
    <property type="project" value="InterPro"/>
</dbReference>
<comment type="similarity">
    <text evidence="2">Belongs to the universal ribosomal protein uL23 family.</text>
</comment>
<keyword evidence="4" id="KW-0496">Mitochondrion</keyword>
<name>A0A0N4ZS68_PARTI</name>
<accession>A0A0N4ZS68</accession>
<keyword evidence="3" id="KW-0689">Ribosomal protein</keyword>
<dbReference type="WBParaSite" id="PTRK_0001134900.1">
    <property type="protein sequence ID" value="PTRK_0001134900.1"/>
    <property type="gene ID" value="PTRK_0001134900"/>
</dbReference>
<evidence type="ECO:0000256" key="5">
    <source>
        <dbReference type="ARBA" id="ARBA00023274"/>
    </source>
</evidence>
<keyword evidence="5" id="KW-0687">Ribonucleoprotein</keyword>
<dbReference type="InterPro" id="IPR012677">
    <property type="entry name" value="Nucleotide-bd_a/b_plait_sf"/>
</dbReference>
<dbReference type="PANTHER" id="PTHR12059:SF5">
    <property type="entry name" value="LARGE RIBOSOMAL SUBUNIT PROTEIN UL23M"/>
    <property type="match status" value="1"/>
</dbReference>
<dbReference type="Proteomes" id="UP000038045">
    <property type="component" value="Unplaced"/>
</dbReference>
<protein>
    <recommendedName>
        <fullName evidence="7">Large ribosomal subunit protein uL23m</fullName>
    </recommendedName>
    <alternativeName>
        <fullName evidence="8">39S ribosomal protein L23, mitochondrial</fullName>
    </alternativeName>
</protein>
<evidence type="ECO:0000256" key="3">
    <source>
        <dbReference type="ARBA" id="ARBA00022980"/>
    </source>
</evidence>